<evidence type="ECO:0000256" key="13">
    <source>
        <dbReference type="SAM" id="SignalP"/>
    </source>
</evidence>
<dbReference type="InterPro" id="IPR036909">
    <property type="entry name" value="Cyt_c-like_dom_sf"/>
</dbReference>
<dbReference type="PROSITE" id="PS51257">
    <property type="entry name" value="PROKAR_LIPOPROTEIN"/>
    <property type="match status" value="1"/>
</dbReference>
<comment type="cofactor">
    <cofactor evidence="2">
        <name>pyrroloquinoline quinone</name>
        <dbReference type="ChEBI" id="CHEBI:58442"/>
    </cofactor>
</comment>
<proteinExistence type="inferred from homology"/>
<dbReference type="InterPro" id="IPR011047">
    <property type="entry name" value="Quinoprotein_ADH-like_sf"/>
</dbReference>
<evidence type="ECO:0000256" key="9">
    <source>
        <dbReference type="ARBA" id="ARBA00023002"/>
    </source>
</evidence>
<dbReference type="Pfam" id="PF01011">
    <property type="entry name" value="PQQ"/>
    <property type="match status" value="2"/>
</dbReference>
<dbReference type="GO" id="GO:0016491">
    <property type="term" value="F:oxidoreductase activity"/>
    <property type="evidence" value="ECO:0007669"/>
    <property type="project" value="UniProtKB-KW"/>
</dbReference>
<gene>
    <name evidence="15" type="ORF">ACFOMD_13560</name>
</gene>
<dbReference type="PROSITE" id="PS51007">
    <property type="entry name" value="CYTC"/>
    <property type="match status" value="1"/>
</dbReference>
<evidence type="ECO:0000256" key="12">
    <source>
        <dbReference type="PROSITE-ProRule" id="PRU00433"/>
    </source>
</evidence>
<feature type="signal peptide" evidence="13">
    <location>
        <begin position="1"/>
        <end position="25"/>
    </location>
</feature>
<comment type="cofactor">
    <cofactor evidence="1">
        <name>Ca(2+)</name>
        <dbReference type="ChEBI" id="CHEBI:29108"/>
    </cofactor>
</comment>
<dbReference type="EC" id="1.1.2.-" evidence="15"/>
<evidence type="ECO:0000256" key="7">
    <source>
        <dbReference type="ARBA" id="ARBA00022837"/>
    </source>
</evidence>
<keyword evidence="7" id="KW-0106">Calcium</keyword>
<evidence type="ECO:0000256" key="3">
    <source>
        <dbReference type="ARBA" id="ARBA00008156"/>
    </source>
</evidence>
<dbReference type="InterPro" id="IPR017512">
    <property type="entry name" value="PQQ_MeOH/EtOH_DH"/>
</dbReference>
<keyword evidence="11" id="KW-1015">Disulfide bond</keyword>
<dbReference type="SMART" id="SM00564">
    <property type="entry name" value="PQQ"/>
    <property type="match status" value="5"/>
</dbReference>
<keyword evidence="9 15" id="KW-0560">Oxidoreductase</keyword>
<evidence type="ECO:0000256" key="1">
    <source>
        <dbReference type="ARBA" id="ARBA00001913"/>
    </source>
</evidence>
<keyword evidence="8" id="KW-0634">PQQ</keyword>
<evidence type="ECO:0000313" key="15">
    <source>
        <dbReference type="EMBL" id="MFC3713602.1"/>
    </source>
</evidence>
<keyword evidence="5 12" id="KW-0479">Metal-binding</keyword>
<evidence type="ECO:0000256" key="5">
    <source>
        <dbReference type="ARBA" id="ARBA00022723"/>
    </source>
</evidence>
<dbReference type="Gene3D" id="1.10.760.10">
    <property type="entry name" value="Cytochrome c-like domain"/>
    <property type="match status" value="1"/>
</dbReference>
<dbReference type="InterPro" id="IPR009056">
    <property type="entry name" value="Cyt_c-like_dom"/>
</dbReference>
<evidence type="ECO:0000256" key="11">
    <source>
        <dbReference type="ARBA" id="ARBA00023157"/>
    </source>
</evidence>
<dbReference type="SUPFAM" id="SSF50998">
    <property type="entry name" value="Quinoprotein alcohol dehydrogenase-like"/>
    <property type="match status" value="1"/>
</dbReference>
<feature type="domain" description="Cytochrome c" evidence="14">
    <location>
        <begin position="621"/>
        <end position="700"/>
    </location>
</feature>
<evidence type="ECO:0000256" key="10">
    <source>
        <dbReference type="ARBA" id="ARBA00023004"/>
    </source>
</evidence>
<protein>
    <submittedName>
        <fullName evidence="15">PQQ-dependent dehydrogenase, methanol/ethanol family</fullName>
        <ecNumber evidence="15">1.1.2.-</ecNumber>
    </submittedName>
</protein>
<comment type="caution">
    <text evidence="15">The sequence shown here is derived from an EMBL/GenBank/DDBJ whole genome shotgun (WGS) entry which is preliminary data.</text>
</comment>
<keyword evidence="16" id="KW-1185">Reference proteome</keyword>
<evidence type="ECO:0000313" key="16">
    <source>
        <dbReference type="Proteomes" id="UP001595615"/>
    </source>
</evidence>
<accession>A0ABV7XF69</accession>
<dbReference type="Proteomes" id="UP001595615">
    <property type="component" value="Unassembled WGS sequence"/>
</dbReference>
<evidence type="ECO:0000256" key="6">
    <source>
        <dbReference type="ARBA" id="ARBA00022729"/>
    </source>
</evidence>
<dbReference type="Pfam" id="PF13442">
    <property type="entry name" value="Cytochrome_CBB3"/>
    <property type="match status" value="1"/>
</dbReference>
<dbReference type="CDD" id="cd10279">
    <property type="entry name" value="PQQ_ADH_II"/>
    <property type="match status" value="1"/>
</dbReference>
<evidence type="ECO:0000256" key="2">
    <source>
        <dbReference type="ARBA" id="ARBA00001931"/>
    </source>
</evidence>
<dbReference type="Gene3D" id="2.140.10.10">
    <property type="entry name" value="Quinoprotein alcohol dehydrogenase-like superfamily"/>
    <property type="match status" value="1"/>
</dbReference>
<dbReference type="InterPro" id="IPR018391">
    <property type="entry name" value="PQQ_b-propeller_rpt"/>
</dbReference>
<dbReference type="EMBL" id="JBHRXV010000011">
    <property type="protein sequence ID" value="MFC3713602.1"/>
    <property type="molecule type" value="Genomic_DNA"/>
</dbReference>
<keyword evidence="6 13" id="KW-0732">Signal</keyword>
<dbReference type="PANTHER" id="PTHR32303">
    <property type="entry name" value="QUINOPROTEIN ALCOHOL DEHYDROGENASE (CYTOCHROME C)"/>
    <property type="match status" value="1"/>
</dbReference>
<keyword evidence="4 12" id="KW-0349">Heme</keyword>
<dbReference type="InterPro" id="IPR002372">
    <property type="entry name" value="PQQ_rpt_dom"/>
</dbReference>
<evidence type="ECO:0000256" key="4">
    <source>
        <dbReference type="ARBA" id="ARBA00022617"/>
    </source>
</evidence>
<sequence length="714" mass="76311">MRRRLLRASLLALAAAALSSCNVSEKEDAPASAASGVSAERLLNASAEPQNWLTHGGTYDEQRFSPLTQVTDANVGQLKLAWSYDLDTNRGQEATPIVVDGVMYTTSAWSKVFALDAATGKELWSYDPQVPGERGFSACCDVVNRGVAVYGGRVYFGTLDGRLIALDAKTGKPAWSTVTVDQSQPYTITGAPRIVKGKVVIGNGGGEYGVRGYVSAFDAATGKLAWRFYTVPGDPSKPADGAASDTALKTAAATWSGEWWKAGGGGTVWDAIVYDKELDQLYIGVGNGSPWNHKIRSQGKGDNLFLSSVVALDPDTGAYKWHYQGTPGETWDFTQTQPIILATLNIEGAARKVLMQAPKNGFFYVIDRATGKLISAKNFVPMTWATGVDLKTGRPIETPNARFQKGDEMVAPSALGAHNWHPMSFSPKTGLVYLPAQEVPFLYSDQKGYTHRQGAWNIAVDAVKNMPPEDKATFKVIRAMLKGQLVAWDPVAQKEVWRAQYDGPWNGGTLATAGNLVFQGNAKGEFQAFRADNGQKLWTFDAQTGVIAGPVSYSVGGRQYVAVMAGYGGAYPLSSSFVDNPRPMPNGRVLVFKLNGTATLPAAEPIANPPANPPAESFPAAQVAQGLQIYESNCGVCHGPAGISSGVLPDLRRSAALADKELWNGIVIGGQLKDRGMISFAKWLSPADAEAVRAYIGGHAKRLKAEEGVPPANP</sequence>
<dbReference type="RefSeq" id="WP_380862253.1">
    <property type="nucleotide sequence ID" value="NZ_JBHRXV010000011.1"/>
</dbReference>
<keyword evidence="10 12" id="KW-0408">Iron</keyword>
<feature type="chain" id="PRO_5045377009" evidence="13">
    <location>
        <begin position="26"/>
        <end position="714"/>
    </location>
</feature>
<organism evidence="15 16">
    <name type="scientific">Sphingoaurantiacus capsulatus</name>
    <dbReference type="NCBI Taxonomy" id="1771310"/>
    <lineage>
        <taxon>Bacteria</taxon>
        <taxon>Pseudomonadati</taxon>
        <taxon>Pseudomonadota</taxon>
        <taxon>Alphaproteobacteria</taxon>
        <taxon>Sphingomonadales</taxon>
        <taxon>Sphingosinicellaceae</taxon>
        <taxon>Sphingoaurantiacus</taxon>
    </lineage>
</organism>
<name>A0ABV7XF69_9SPHN</name>
<comment type="similarity">
    <text evidence="3">Belongs to the bacterial PQQ dehydrogenase family.</text>
</comment>
<evidence type="ECO:0000256" key="8">
    <source>
        <dbReference type="ARBA" id="ARBA00022891"/>
    </source>
</evidence>
<dbReference type="SUPFAM" id="SSF46626">
    <property type="entry name" value="Cytochrome c"/>
    <property type="match status" value="1"/>
</dbReference>
<reference evidence="16" key="1">
    <citation type="journal article" date="2019" name="Int. J. Syst. Evol. Microbiol.">
        <title>The Global Catalogue of Microorganisms (GCM) 10K type strain sequencing project: providing services to taxonomists for standard genome sequencing and annotation.</title>
        <authorList>
            <consortium name="The Broad Institute Genomics Platform"/>
            <consortium name="The Broad Institute Genome Sequencing Center for Infectious Disease"/>
            <person name="Wu L."/>
            <person name="Ma J."/>
        </authorList>
    </citation>
    <scope>NUCLEOTIDE SEQUENCE [LARGE SCALE GENOMIC DNA]</scope>
    <source>
        <strain evidence="16">KCTC 42644</strain>
    </source>
</reference>
<evidence type="ECO:0000259" key="14">
    <source>
        <dbReference type="PROSITE" id="PS51007"/>
    </source>
</evidence>
<dbReference type="NCBIfam" id="TIGR03075">
    <property type="entry name" value="PQQ_enz_alc_DH"/>
    <property type="match status" value="1"/>
</dbReference>